<organism evidence="1 2">
    <name type="scientific">Roseburia intestinalis</name>
    <dbReference type="NCBI Taxonomy" id="166486"/>
    <lineage>
        <taxon>Bacteria</taxon>
        <taxon>Bacillati</taxon>
        <taxon>Bacillota</taxon>
        <taxon>Clostridia</taxon>
        <taxon>Lachnospirales</taxon>
        <taxon>Lachnospiraceae</taxon>
        <taxon>Roseburia</taxon>
    </lineage>
</organism>
<reference evidence="1 2" key="1">
    <citation type="submission" date="2018-08" db="EMBL/GenBank/DDBJ databases">
        <title>A genome reference for cultivated species of the human gut microbiota.</title>
        <authorList>
            <person name="Zou Y."/>
            <person name="Xue W."/>
            <person name="Luo G."/>
        </authorList>
    </citation>
    <scope>NUCLEOTIDE SEQUENCE [LARGE SCALE GENOMIC DNA]</scope>
    <source>
        <strain evidence="1 2">AF31-21AC</strain>
    </source>
</reference>
<dbReference type="Pfam" id="PF14412">
    <property type="entry name" value="AHH"/>
    <property type="match status" value="1"/>
</dbReference>
<protein>
    <submittedName>
        <fullName evidence="1">Uncharacterized protein</fullName>
    </submittedName>
</protein>
<sequence length="51" mass="6143">MHVGWNNVHSEYNQYISQELGKISRIAKENNWGKRKIQKEIRMLQSEVKKD</sequence>
<dbReference type="Proteomes" id="UP000283586">
    <property type="component" value="Unassembled WGS sequence"/>
</dbReference>
<gene>
    <name evidence="1" type="ORF">DWZ31_19635</name>
</gene>
<proteinExistence type="predicted"/>
<evidence type="ECO:0000313" key="2">
    <source>
        <dbReference type="Proteomes" id="UP000283586"/>
    </source>
</evidence>
<comment type="caution">
    <text evidence="1">The sequence shown here is derived from an EMBL/GenBank/DDBJ whole genome shotgun (WGS) entry which is preliminary data.</text>
</comment>
<name>A0A3R6LPQ2_9FIRM</name>
<dbReference type="InterPro" id="IPR032871">
    <property type="entry name" value="AHH_dom_containing"/>
</dbReference>
<evidence type="ECO:0000313" key="1">
    <source>
        <dbReference type="EMBL" id="RHN02015.1"/>
    </source>
</evidence>
<dbReference type="EMBL" id="QRQN01000057">
    <property type="protein sequence ID" value="RHN02015.1"/>
    <property type="molecule type" value="Genomic_DNA"/>
</dbReference>
<dbReference type="AlphaFoldDB" id="A0A3R6LPQ2"/>
<accession>A0A3R6LPQ2</accession>